<dbReference type="InterPro" id="IPR052922">
    <property type="entry name" value="Cytidylate_Kinase-2"/>
</dbReference>
<dbReference type="Proteomes" id="UP000276055">
    <property type="component" value="Unassembled WGS sequence"/>
</dbReference>
<dbReference type="AlphaFoldDB" id="A0A495EU74"/>
<dbReference type="Gene3D" id="3.40.50.300">
    <property type="entry name" value="P-loop containing nucleotide triphosphate hydrolases"/>
    <property type="match status" value="1"/>
</dbReference>
<reference evidence="2 3" key="1">
    <citation type="submission" date="2018-10" db="EMBL/GenBank/DDBJ databases">
        <title>Genomic Encyclopedia of Type Strains, Phase IV (KMG-IV): sequencing the most valuable type-strain genomes for metagenomic binning, comparative biology and taxonomic classification.</title>
        <authorList>
            <person name="Goeker M."/>
        </authorList>
    </citation>
    <scope>NUCLEOTIDE SEQUENCE [LARGE SCALE GENOMIC DNA]</scope>
    <source>
        <strain evidence="2 3">DSM 25586</strain>
    </source>
</reference>
<comment type="caution">
    <text evidence="2">The sequence shown here is derived from an EMBL/GenBank/DDBJ whole genome shotgun (WGS) entry which is preliminary data.</text>
</comment>
<name>A0A495EU74_9MICC</name>
<evidence type="ECO:0000313" key="2">
    <source>
        <dbReference type="EMBL" id="RKR19647.1"/>
    </source>
</evidence>
<feature type="compositionally biased region" description="Gly residues" evidence="1">
    <location>
        <begin position="211"/>
        <end position="242"/>
    </location>
</feature>
<dbReference type="InterPro" id="IPR027417">
    <property type="entry name" value="P-loop_NTPase"/>
</dbReference>
<evidence type="ECO:0000313" key="3">
    <source>
        <dbReference type="Proteomes" id="UP000276055"/>
    </source>
</evidence>
<dbReference type="PANTHER" id="PTHR37816">
    <property type="entry name" value="YALI0E33011P"/>
    <property type="match status" value="1"/>
</dbReference>
<dbReference type="SUPFAM" id="SSF52540">
    <property type="entry name" value="P-loop containing nucleoside triphosphate hydrolases"/>
    <property type="match status" value="1"/>
</dbReference>
<dbReference type="PANTHER" id="PTHR37816:SF1">
    <property type="entry name" value="TOXIN"/>
    <property type="match status" value="1"/>
</dbReference>
<organism evidence="2 3">
    <name type="scientific">Arthrobacter oryzae</name>
    <dbReference type="NCBI Taxonomy" id="409290"/>
    <lineage>
        <taxon>Bacteria</taxon>
        <taxon>Bacillati</taxon>
        <taxon>Actinomycetota</taxon>
        <taxon>Actinomycetes</taxon>
        <taxon>Micrococcales</taxon>
        <taxon>Micrococcaceae</taxon>
        <taxon>Arthrobacter</taxon>
    </lineage>
</organism>
<accession>A0A495EU74</accession>
<protein>
    <recommendedName>
        <fullName evidence="4">Adenylate kinase family enzyme</fullName>
    </recommendedName>
</protein>
<evidence type="ECO:0008006" key="4">
    <source>
        <dbReference type="Google" id="ProtNLM"/>
    </source>
</evidence>
<feature type="region of interest" description="Disordered" evidence="1">
    <location>
        <begin position="211"/>
        <end position="256"/>
    </location>
</feature>
<evidence type="ECO:0000256" key="1">
    <source>
        <dbReference type="SAM" id="MobiDB-lite"/>
    </source>
</evidence>
<gene>
    <name evidence="2" type="ORF">C8D78_2398</name>
</gene>
<dbReference type="EMBL" id="RBIR01000004">
    <property type="protein sequence ID" value="RKR19647.1"/>
    <property type="molecule type" value="Genomic_DNA"/>
</dbReference>
<proteinExistence type="predicted"/>
<sequence>MLNPVLSRNFPVTPSRVLFYGVTGSGKSSAARAYAEATGLPEFSVDECIGWLPGWEQRDAAEQRALGAAIVAQDRWVPDSAYGDWRDLVLARAELVVALDYPRWLSLSRLVRRTVRRIVTGQVVCNGNRETLARALAKDSVIRWHFQSFARKRRVIRDMQAGRDLSAERDARTVGDRQAARDLQGVRDTPSVIVFRRPRELEAWLEAAGTGTGAGAGADGGTGAGAGAGADGGTGAGGGAGAAGPKASEPRPTLRA</sequence>